<feature type="non-terminal residue" evidence="2">
    <location>
        <position position="1"/>
    </location>
</feature>
<evidence type="ECO:0000313" key="2">
    <source>
        <dbReference type="EMBL" id="KKN45026.1"/>
    </source>
</evidence>
<proteinExistence type="predicted"/>
<reference evidence="2" key="1">
    <citation type="journal article" date="2015" name="Nature">
        <title>Complex archaea that bridge the gap between prokaryotes and eukaryotes.</title>
        <authorList>
            <person name="Spang A."/>
            <person name="Saw J.H."/>
            <person name="Jorgensen S.L."/>
            <person name="Zaremba-Niedzwiedzka K."/>
            <person name="Martijn J."/>
            <person name="Lind A.E."/>
            <person name="van Eijk R."/>
            <person name="Schleper C."/>
            <person name="Guy L."/>
            <person name="Ettema T.J."/>
        </authorList>
    </citation>
    <scope>NUCLEOTIDE SEQUENCE</scope>
</reference>
<dbReference type="AlphaFoldDB" id="A0A0F9T7S7"/>
<dbReference type="EMBL" id="LAZR01001416">
    <property type="protein sequence ID" value="KKN45026.1"/>
    <property type="molecule type" value="Genomic_DNA"/>
</dbReference>
<organism evidence="2">
    <name type="scientific">marine sediment metagenome</name>
    <dbReference type="NCBI Taxonomy" id="412755"/>
    <lineage>
        <taxon>unclassified sequences</taxon>
        <taxon>metagenomes</taxon>
        <taxon>ecological metagenomes</taxon>
    </lineage>
</organism>
<comment type="caution">
    <text evidence="2">The sequence shown here is derived from an EMBL/GenBank/DDBJ whole genome shotgun (WGS) entry which is preliminary data.</text>
</comment>
<name>A0A0F9T7S7_9ZZZZ</name>
<protein>
    <submittedName>
        <fullName evidence="2">Uncharacterized protein</fullName>
    </submittedName>
</protein>
<evidence type="ECO:0000256" key="1">
    <source>
        <dbReference type="SAM" id="MobiDB-lite"/>
    </source>
</evidence>
<gene>
    <name evidence="2" type="ORF">LCGC14_0687380</name>
</gene>
<accession>A0A0F9T7S7</accession>
<sequence>PMPKAMSTLRETPRKGQMTRNMDNTISSSRRTINLAIVLRSTLRYVYPKSLRRSRPHTYSSAQFGSQKIRLTTIYHESGNSSLQGWGRPDTDRDLPHPQYGKTAQSLTSDLGLFNPDIGKEIEAGRVPFKVLHLYVPDRPHVHPPHLDGFDGALRVQQEWGWLQ</sequence>
<feature type="region of interest" description="Disordered" evidence="1">
    <location>
        <begin position="1"/>
        <end position="23"/>
    </location>
</feature>